<dbReference type="Proteomes" id="UP001634007">
    <property type="component" value="Unassembled WGS sequence"/>
</dbReference>
<proteinExistence type="predicted"/>
<gene>
    <name evidence="3" type="ORF">ACJRO7_026475</name>
</gene>
<sequence>MAVIRSMLVLSLLILLLLSSSLESSASTLGSIEPLDIYVKKGGNGGGGRDGDCNVNGSGGGASYAGGGIIYIVPMGAGGYKPSNGTQRSSTIKPRPSSLASVIFVTLILSLPFASTLV</sequence>
<keyword evidence="1" id="KW-0812">Transmembrane</keyword>
<evidence type="ECO:0000256" key="2">
    <source>
        <dbReference type="SAM" id="SignalP"/>
    </source>
</evidence>
<evidence type="ECO:0000256" key="1">
    <source>
        <dbReference type="SAM" id="Phobius"/>
    </source>
</evidence>
<dbReference type="AlphaFoldDB" id="A0ABD3JUA5"/>
<keyword evidence="1" id="KW-0472">Membrane</keyword>
<comment type="caution">
    <text evidence="3">The sequence shown here is derived from an EMBL/GenBank/DDBJ whole genome shotgun (WGS) entry which is preliminary data.</text>
</comment>
<dbReference type="EMBL" id="JBJKBG010000007">
    <property type="protein sequence ID" value="KAL3729366.1"/>
    <property type="molecule type" value="Genomic_DNA"/>
</dbReference>
<feature type="transmembrane region" description="Helical" evidence="1">
    <location>
        <begin position="98"/>
        <end position="117"/>
    </location>
</feature>
<keyword evidence="1" id="KW-1133">Transmembrane helix</keyword>
<keyword evidence="2" id="KW-0732">Signal</keyword>
<feature type="signal peptide" evidence="2">
    <location>
        <begin position="1"/>
        <end position="26"/>
    </location>
</feature>
<keyword evidence="4" id="KW-1185">Reference proteome</keyword>
<evidence type="ECO:0008006" key="5">
    <source>
        <dbReference type="Google" id="ProtNLM"/>
    </source>
</evidence>
<evidence type="ECO:0000313" key="3">
    <source>
        <dbReference type="EMBL" id="KAL3729366.1"/>
    </source>
</evidence>
<accession>A0ABD3JUA5</accession>
<reference evidence="3 4" key="1">
    <citation type="submission" date="2024-11" db="EMBL/GenBank/DDBJ databases">
        <title>Chromosome-level genome assembly of Eucalyptus globulus Labill. provides insights into its genome evolution.</title>
        <authorList>
            <person name="Li X."/>
        </authorList>
    </citation>
    <scope>NUCLEOTIDE SEQUENCE [LARGE SCALE GENOMIC DNA]</scope>
    <source>
        <strain evidence="3">CL2024</strain>
        <tissue evidence="3">Fresh tender leaves</tissue>
    </source>
</reference>
<feature type="chain" id="PRO_5044796200" description="Glycine-rich protein" evidence="2">
    <location>
        <begin position="27"/>
        <end position="118"/>
    </location>
</feature>
<name>A0ABD3JUA5_EUCGL</name>
<evidence type="ECO:0000313" key="4">
    <source>
        <dbReference type="Proteomes" id="UP001634007"/>
    </source>
</evidence>
<protein>
    <recommendedName>
        <fullName evidence="5">Glycine-rich protein</fullName>
    </recommendedName>
</protein>
<organism evidence="3 4">
    <name type="scientific">Eucalyptus globulus</name>
    <name type="common">Tasmanian blue gum</name>
    <dbReference type="NCBI Taxonomy" id="34317"/>
    <lineage>
        <taxon>Eukaryota</taxon>
        <taxon>Viridiplantae</taxon>
        <taxon>Streptophyta</taxon>
        <taxon>Embryophyta</taxon>
        <taxon>Tracheophyta</taxon>
        <taxon>Spermatophyta</taxon>
        <taxon>Magnoliopsida</taxon>
        <taxon>eudicotyledons</taxon>
        <taxon>Gunneridae</taxon>
        <taxon>Pentapetalae</taxon>
        <taxon>rosids</taxon>
        <taxon>malvids</taxon>
        <taxon>Myrtales</taxon>
        <taxon>Myrtaceae</taxon>
        <taxon>Myrtoideae</taxon>
        <taxon>Eucalypteae</taxon>
        <taxon>Eucalyptus</taxon>
    </lineage>
</organism>